<dbReference type="AlphaFoldDB" id="A0A8J2L9Y0"/>
<accession>A0A8J2L9Y0</accession>
<dbReference type="Proteomes" id="UP000708208">
    <property type="component" value="Unassembled WGS sequence"/>
</dbReference>
<comment type="caution">
    <text evidence="1">The sequence shown here is derived from an EMBL/GenBank/DDBJ whole genome shotgun (WGS) entry which is preliminary data.</text>
</comment>
<feature type="non-terminal residue" evidence="1">
    <location>
        <position position="37"/>
    </location>
</feature>
<proteinExistence type="predicted"/>
<evidence type="ECO:0000313" key="1">
    <source>
        <dbReference type="EMBL" id="CAG7831347.1"/>
    </source>
</evidence>
<name>A0A8J2L9Y0_9HEXA</name>
<protein>
    <submittedName>
        <fullName evidence="1">Uncharacterized protein</fullName>
    </submittedName>
</protein>
<dbReference type="EMBL" id="CAJVCH010560079">
    <property type="protein sequence ID" value="CAG7831347.1"/>
    <property type="molecule type" value="Genomic_DNA"/>
</dbReference>
<organism evidence="1 2">
    <name type="scientific">Allacma fusca</name>
    <dbReference type="NCBI Taxonomy" id="39272"/>
    <lineage>
        <taxon>Eukaryota</taxon>
        <taxon>Metazoa</taxon>
        <taxon>Ecdysozoa</taxon>
        <taxon>Arthropoda</taxon>
        <taxon>Hexapoda</taxon>
        <taxon>Collembola</taxon>
        <taxon>Symphypleona</taxon>
        <taxon>Sminthuridae</taxon>
        <taxon>Allacma</taxon>
    </lineage>
</organism>
<sequence>MAQILKGAPNGDAAVSQSTNVTAAPVLVTSEVEFNGA</sequence>
<evidence type="ECO:0000313" key="2">
    <source>
        <dbReference type="Proteomes" id="UP000708208"/>
    </source>
</evidence>
<reference evidence="1" key="1">
    <citation type="submission" date="2021-06" db="EMBL/GenBank/DDBJ databases">
        <authorList>
            <person name="Hodson N. C."/>
            <person name="Mongue J. A."/>
            <person name="Jaron S. K."/>
        </authorList>
    </citation>
    <scope>NUCLEOTIDE SEQUENCE</scope>
</reference>
<keyword evidence="2" id="KW-1185">Reference proteome</keyword>
<gene>
    <name evidence="1" type="ORF">AFUS01_LOCUS41095</name>
</gene>